<feature type="transmembrane region" description="Helical" evidence="2">
    <location>
        <begin position="140"/>
        <end position="164"/>
    </location>
</feature>
<feature type="transmembrane region" description="Helical" evidence="2">
    <location>
        <begin position="268"/>
        <end position="290"/>
    </location>
</feature>
<dbReference type="PROSITE" id="PS01047">
    <property type="entry name" value="HMA_1"/>
    <property type="match status" value="1"/>
</dbReference>
<dbReference type="SUPFAM" id="SSF55008">
    <property type="entry name" value="HMA, heavy metal-associated domain"/>
    <property type="match status" value="1"/>
</dbReference>
<keyword evidence="2" id="KW-0812">Transmembrane</keyword>
<evidence type="ECO:0000313" key="4">
    <source>
        <dbReference type="EMBL" id="MCA9385357.1"/>
    </source>
</evidence>
<dbReference type="InterPro" id="IPR039447">
    <property type="entry name" value="UreH-like_TM_dom"/>
</dbReference>
<dbReference type="PANTHER" id="PTHR42208:SF1">
    <property type="entry name" value="HEAVY METAL TRANSPORTER"/>
    <property type="match status" value="1"/>
</dbReference>
<feature type="transmembrane region" description="Helical" evidence="2">
    <location>
        <begin position="184"/>
        <end position="204"/>
    </location>
</feature>
<evidence type="ECO:0000313" key="5">
    <source>
        <dbReference type="Proteomes" id="UP000754563"/>
    </source>
</evidence>
<dbReference type="EMBL" id="JAGQLH010000015">
    <property type="protein sequence ID" value="MCA9385357.1"/>
    <property type="molecule type" value="Genomic_DNA"/>
</dbReference>
<organism evidence="4 5">
    <name type="scientific">Candidatus Dojkabacteria bacterium</name>
    <dbReference type="NCBI Taxonomy" id="2099670"/>
    <lineage>
        <taxon>Bacteria</taxon>
        <taxon>Candidatus Dojkabacteria</taxon>
    </lineage>
</organism>
<protein>
    <submittedName>
        <fullName evidence="4">Sulfite exporter TauE/SafE family protein</fullName>
    </submittedName>
</protein>
<dbReference type="CDD" id="cd00371">
    <property type="entry name" value="HMA"/>
    <property type="match status" value="1"/>
</dbReference>
<reference evidence="4" key="1">
    <citation type="submission" date="2020-04" db="EMBL/GenBank/DDBJ databases">
        <authorList>
            <person name="Zhang T."/>
        </authorList>
    </citation>
    <scope>NUCLEOTIDE SEQUENCE</scope>
    <source>
        <strain evidence="4">HKST-UBA11</strain>
    </source>
</reference>
<evidence type="ECO:0000259" key="3">
    <source>
        <dbReference type="PROSITE" id="PS50846"/>
    </source>
</evidence>
<proteinExistence type="predicted"/>
<dbReference type="Gene3D" id="3.30.70.100">
    <property type="match status" value="1"/>
</dbReference>
<evidence type="ECO:0000256" key="1">
    <source>
        <dbReference type="ARBA" id="ARBA00022723"/>
    </source>
</evidence>
<dbReference type="InterPro" id="IPR006121">
    <property type="entry name" value="HMA_dom"/>
</dbReference>
<feature type="transmembrane region" description="Helical" evidence="2">
    <location>
        <begin position="296"/>
        <end position="321"/>
    </location>
</feature>
<dbReference type="InterPro" id="IPR017969">
    <property type="entry name" value="Heavy-metal-associated_CS"/>
</dbReference>
<dbReference type="Proteomes" id="UP000754563">
    <property type="component" value="Unassembled WGS sequence"/>
</dbReference>
<keyword evidence="2" id="KW-0472">Membrane</keyword>
<gene>
    <name evidence="4" type="ORF">KC717_01775</name>
</gene>
<feature type="transmembrane region" description="Helical" evidence="2">
    <location>
        <begin position="333"/>
        <end position="350"/>
    </location>
</feature>
<dbReference type="Pfam" id="PF13386">
    <property type="entry name" value="DsbD_2"/>
    <property type="match status" value="1"/>
</dbReference>
<name>A0A955L7Q0_9BACT</name>
<keyword evidence="1" id="KW-0479">Metal-binding</keyword>
<dbReference type="AlphaFoldDB" id="A0A955L7Q0"/>
<sequence length="468" mass="50507">MQKKSKSKQCTLFIDGMHCPSCELLVEKKLLKRNSIKQVDASLKNSRVQISYSGSEPNIEDINKEFKELGYTFSTKKFKVDNKPAISFKGGNLEINPRKLKSLSTTVLAVIVLILGFFAFEGLQLGQYVSVDANSSLPAFFLLGIVAGLSSCAALIGGLLLSMVKQWNELYIGETDTKKAQPHILFHVGRLVSFAVFGALLGVIGDVISLDNSTVYAILVFAVSVIMLVLALQMLGVTWAQKLSLRTPKGLGIFIADEKNFKGEYMPLIVGGLTFFLPCGFTLIAQGIALASGDPLAGSLIMLIFALGTLPTLAAISFSGLKFNKKPHLTARFNQIAGFIIIFFVIYNINGQMNVLGLPSLSDIEFKQSEQTVIENATQDNTLDFVAKGFEYIPSGPTTLQSGTPAKLKIDNQGILGCGSFVASRGLFDGFVSLQPGMNEIDLGIVQPGSYKLTCSMGMVPPVTITVI</sequence>
<dbReference type="InterPro" id="IPR008972">
    <property type="entry name" value="Cupredoxin"/>
</dbReference>
<dbReference type="PROSITE" id="PS50846">
    <property type="entry name" value="HMA_2"/>
    <property type="match status" value="1"/>
</dbReference>
<feature type="transmembrane region" description="Helical" evidence="2">
    <location>
        <begin position="102"/>
        <end position="120"/>
    </location>
</feature>
<comment type="caution">
    <text evidence="4">The sequence shown here is derived from an EMBL/GenBank/DDBJ whole genome shotgun (WGS) entry which is preliminary data.</text>
</comment>
<accession>A0A955L7Q0</accession>
<feature type="transmembrane region" description="Helical" evidence="2">
    <location>
        <begin position="216"/>
        <end position="240"/>
    </location>
</feature>
<dbReference type="GO" id="GO:0046872">
    <property type="term" value="F:metal ion binding"/>
    <property type="evidence" value="ECO:0007669"/>
    <property type="project" value="UniProtKB-KW"/>
</dbReference>
<dbReference type="Gene3D" id="2.60.40.420">
    <property type="entry name" value="Cupredoxins - blue copper proteins"/>
    <property type="match status" value="1"/>
</dbReference>
<reference evidence="4" key="2">
    <citation type="journal article" date="2021" name="Microbiome">
        <title>Successional dynamics and alternative stable states in a saline activated sludge microbial community over 9 years.</title>
        <authorList>
            <person name="Wang Y."/>
            <person name="Ye J."/>
            <person name="Ju F."/>
            <person name="Liu L."/>
            <person name="Boyd J.A."/>
            <person name="Deng Y."/>
            <person name="Parks D.H."/>
            <person name="Jiang X."/>
            <person name="Yin X."/>
            <person name="Woodcroft B.J."/>
            <person name="Tyson G.W."/>
            <person name="Hugenholtz P."/>
            <person name="Polz M.F."/>
            <person name="Zhang T."/>
        </authorList>
    </citation>
    <scope>NUCLEOTIDE SEQUENCE</scope>
    <source>
        <strain evidence="4">HKST-UBA11</strain>
    </source>
</reference>
<dbReference type="Pfam" id="PF00403">
    <property type="entry name" value="HMA"/>
    <property type="match status" value="1"/>
</dbReference>
<dbReference type="InterPro" id="IPR036163">
    <property type="entry name" value="HMA_dom_sf"/>
</dbReference>
<feature type="domain" description="HMA" evidence="3">
    <location>
        <begin position="8"/>
        <end position="74"/>
    </location>
</feature>
<evidence type="ECO:0000256" key="2">
    <source>
        <dbReference type="SAM" id="Phobius"/>
    </source>
</evidence>
<dbReference type="PANTHER" id="PTHR42208">
    <property type="entry name" value="HEAVY METAL TRANSPORTER-RELATED"/>
    <property type="match status" value="1"/>
</dbReference>
<keyword evidence="2" id="KW-1133">Transmembrane helix</keyword>